<comment type="caution">
    <text evidence="2">The sequence shown here is derived from an EMBL/GenBank/DDBJ whole genome shotgun (WGS) entry which is preliminary data.</text>
</comment>
<keyword evidence="1" id="KW-0175">Coiled coil</keyword>
<protein>
    <submittedName>
        <fullName evidence="2">Uncharacterized protein</fullName>
    </submittedName>
</protein>
<dbReference type="Proteomes" id="UP001151760">
    <property type="component" value="Unassembled WGS sequence"/>
</dbReference>
<accession>A0ABQ4XQG8</accession>
<name>A0ABQ4XQG8_9ASTR</name>
<reference evidence="2" key="2">
    <citation type="submission" date="2022-01" db="EMBL/GenBank/DDBJ databases">
        <authorList>
            <person name="Yamashiro T."/>
            <person name="Shiraishi A."/>
            <person name="Satake H."/>
            <person name="Nakayama K."/>
        </authorList>
    </citation>
    <scope>NUCLEOTIDE SEQUENCE</scope>
</reference>
<evidence type="ECO:0000313" key="3">
    <source>
        <dbReference type="Proteomes" id="UP001151760"/>
    </source>
</evidence>
<evidence type="ECO:0000313" key="2">
    <source>
        <dbReference type="EMBL" id="GJS67312.1"/>
    </source>
</evidence>
<sequence>MIGTFTKNCLKSGRVPYDYLFKPCPDEPLEDAAENVKAAWKAEYKIHSDDFGDLLETSIFNLRGEDSDDLHAFLKVTMKGFKRQGLHLSTWLFKRVGVERKLSYGEQYLHVGNGAQAAVEAIGVDINLVLSSSLVLSLNNCRYAPSIIRSVVSFSRLLDLGFVHTVTSNGISYFFLQWIFYFFSRMASLLRRLYGRETAHALVEKKGKAKDEYYGKLILDLGNEVRSSMEQGTTAMERLVEKLSNTKDKAECKRLKKELEEAKFNNTFLRMQNKPVERDLYWTRVRAHEFYQEMIHRGFVFEERPNEAINVSIKDENNPSFEPRGSPYDENVDVAVTAERARHANVGNDARGSGPARGQDAAPATRECTFARFMKCNPTAFCGTEGAVELLRWFKKTESVFGISDYA</sequence>
<keyword evidence="3" id="KW-1185">Reference proteome</keyword>
<dbReference type="EMBL" id="BQNB010009708">
    <property type="protein sequence ID" value="GJS67312.1"/>
    <property type="molecule type" value="Genomic_DNA"/>
</dbReference>
<evidence type="ECO:0000256" key="1">
    <source>
        <dbReference type="SAM" id="Coils"/>
    </source>
</evidence>
<proteinExistence type="predicted"/>
<gene>
    <name evidence="2" type="ORF">Tco_0681876</name>
</gene>
<feature type="coiled-coil region" evidence="1">
    <location>
        <begin position="236"/>
        <end position="272"/>
    </location>
</feature>
<reference evidence="2" key="1">
    <citation type="journal article" date="2022" name="Int. J. Mol. Sci.">
        <title>Draft Genome of Tanacetum Coccineum: Genomic Comparison of Closely Related Tanacetum-Family Plants.</title>
        <authorList>
            <person name="Yamashiro T."/>
            <person name="Shiraishi A."/>
            <person name="Nakayama K."/>
            <person name="Satake H."/>
        </authorList>
    </citation>
    <scope>NUCLEOTIDE SEQUENCE</scope>
</reference>
<organism evidence="2 3">
    <name type="scientific">Tanacetum coccineum</name>
    <dbReference type="NCBI Taxonomy" id="301880"/>
    <lineage>
        <taxon>Eukaryota</taxon>
        <taxon>Viridiplantae</taxon>
        <taxon>Streptophyta</taxon>
        <taxon>Embryophyta</taxon>
        <taxon>Tracheophyta</taxon>
        <taxon>Spermatophyta</taxon>
        <taxon>Magnoliopsida</taxon>
        <taxon>eudicotyledons</taxon>
        <taxon>Gunneridae</taxon>
        <taxon>Pentapetalae</taxon>
        <taxon>asterids</taxon>
        <taxon>campanulids</taxon>
        <taxon>Asterales</taxon>
        <taxon>Asteraceae</taxon>
        <taxon>Asteroideae</taxon>
        <taxon>Anthemideae</taxon>
        <taxon>Anthemidinae</taxon>
        <taxon>Tanacetum</taxon>
    </lineage>
</organism>